<dbReference type="KEGG" id="msv:Mesil_2705"/>
<keyword evidence="5" id="KW-0819">tRNA processing</keyword>
<comment type="similarity">
    <text evidence="1">Belongs to the class IV-like SAM-binding methyltransferase superfamily. RNA methyltransferase TrmH family.</text>
</comment>
<sequence>MNPSLLDSIRVVLVSPQEPMNVGAVARAMRNFGLGDLWLVAPEPTVAETLEAPLNAKAYHLAVRAEVILDQARRSKTLLEAVQDCVLVVGTTVRSRDVYPGSLVSPRTLTPQVLKAAQRGKVALVFGRETFGLTNDELDLAQYILRIPTAPEQTNLNLAQAVLLVAYELFIGAENPPEPPADQPATRDALEALFDDLERYVLEIGFTDPRRLPYTRRRLRRILHKATLTDPEVKMLRGFLHQSRWYAKHGKNK</sequence>
<dbReference type="EC" id="2.1.1.200" evidence="5"/>
<comment type="subcellular location">
    <subcellularLocation>
        <location evidence="5">Cytoplasm</location>
    </subcellularLocation>
</comment>
<dbReference type="InterPro" id="IPR029026">
    <property type="entry name" value="tRNA_m1G_MTases_N"/>
</dbReference>
<keyword evidence="3" id="KW-0808">Transferase</keyword>
<comment type="catalytic activity">
    <reaction evidence="5">
        <text>uridine(32) in tRNA + S-adenosyl-L-methionine = 2'-O-methyluridine(32) in tRNA + S-adenosyl-L-homocysteine + H(+)</text>
        <dbReference type="Rhea" id="RHEA:42936"/>
        <dbReference type="Rhea" id="RHEA-COMP:10107"/>
        <dbReference type="Rhea" id="RHEA-COMP:10290"/>
        <dbReference type="ChEBI" id="CHEBI:15378"/>
        <dbReference type="ChEBI" id="CHEBI:57856"/>
        <dbReference type="ChEBI" id="CHEBI:59789"/>
        <dbReference type="ChEBI" id="CHEBI:65315"/>
        <dbReference type="ChEBI" id="CHEBI:74478"/>
        <dbReference type="EC" id="2.1.1.200"/>
    </reaction>
</comment>
<dbReference type="GO" id="GO:0005829">
    <property type="term" value="C:cytosol"/>
    <property type="evidence" value="ECO:0007669"/>
    <property type="project" value="TreeGrafter"/>
</dbReference>
<comment type="function">
    <text evidence="5">Catalyzes the formation of 2'O-methylated cytidine (Cm32) or 2'O-methylated uridine (Um32) at position 32 in tRNA.</text>
</comment>
<name>D7BC55_ALLS1</name>
<dbReference type="OrthoDB" id="9806346at2"/>
<dbReference type="STRING" id="526227.Mesil_2705"/>
<comment type="catalytic activity">
    <reaction evidence="5">
        <text>cytidine(32) in tRNA + S-adenosyl-L-methionine = 2'-O-methylcytidine(32) in tRNA + S-adenosyl-L-homocysteine + H(+)</text>
        <dbReference type="Rhea" id="RHEA:42932"/>
        <dbReference type="Rhea" id="RHEA-COMP:10288"/>
        <dbReference type="Rhea" id="RHEA-COMP:10289"/>
        <dbReference type="ChEBI" id="CHEBI:15378"/>
        <dbReference type="ChEBI" id="CHEBI:57856"/>
        <dbReference type="ChEBI" id="CHEBI:59789"/>
        <dbReference type="ChEBI" id="CHEBI:74495"/>
        <dbReference type="ChEBI" id="CHEBI:82748"/>
        <dbReference type="EC" id="2.1.1.200"/>
    </reaction>
</comment>
<dbReference type="AlphaFoldDB" id="D7BC55"/>
<reference evidence="7 8" key="1">
    <citation type="journal article" date="2010" name="Stand. Genomic Sci.">
        <title>Complete genome sequence of Meiothermus silvanus type strain (VI-R2).</title>
        <authorList>
            <person name="Sikorski J."/>
            <person name="Tindall B.J."/>
            <person name="Lowry S."/>
            <person name="Lucas S."/>
            <person name="Nolan M."/>
            <person name="Copeland A."/>
            <person name="Glavina Del Rio T."/>
            <person name="Tice H."/>
            <person name="Cheng J.F."/>
            <person name="Han C."/>
            <person name="Pitluck S."/>
            <person name="Liolios K."/>
            <person name="Ivanova N."/>
            <person name="Mavromatis K."/>
            <person name="Mikhailova N."/>
            <person name="Pati A."/>
            <person name="Goodwin L."/>
            <person name="Chen A."/>
            <person name="Palaniappan K."/>
            <person name="Land M."/>
            <person name="Hauser L."/>
            <person name="Chang Y.J."/>
            <person name="Jeffries C.D."/>
            <person name="Rohde M."/>
            <person name="Goker M."/>
            <person name="Woyke T."/>
            <person name="Bristow J."/>
            <person name="Eisen J.A."/>
            <person name="Markowitz V."/>
            <person name="Hugenholtz P."/>
            <person name="Kyrpides N.C."/>
            <person name="Klenk H.P."/>
            <person name="Lapidus A."/>
        </authorList>
    </citation>
    <scope>NUCLEOTIDE SEQUENCE [LARGE SCALE GENOMIC DNA]</scope>
    <source>
        <strain evidence="8">ATCC 700542 / DSM 9946 / VI-R2</strain>
    </source>
</reference>
<accession>D7BC55</accession>
<dbReference type="CDD" id="cd18093">
    <property type="entry name" value="SpoU-like_TrmJ"/>
    <property type="match status" value="1"/>
</dbReference>
<evidence type="ECO:0000256" key="3">
    <source>
        <dbReference type="ARBA" id="ARBA00022679"/>
    </source>
</evidence>
<dbReference type="HOGENOM" id="CLU_056931_0_1_0"/>
<dbReference type="InterPro" id="IPR029028">
    <property type="entry name" value="Alpha/beta_knot_MTases"/>
</dbReference>
<keyword evidence="2 5" id="KW-0489">Methyltransferase</keyword>
<comment type="subunit">
    <text evidence="5">Homodimer.</text>
</comment>
<dbReference type="EMBL" id="CP002042">
    <property type="protein sequence ID" value="ADH64552.1"/>
    <property type="molecule type" value="Genomic_DNA"/>
</dbReference>
<dbReference type="GO" id="GO:0002128">
    <property type="term" value="P:tRNA nucleoside ribose methylation"/>
    <property type="evidence" value="ECO:0007669"/>
    <property type="project" value="TreeGrafter"/>
</dbReference>
<dbReference type="Pfam" id="PF00588">
    <property type="entry name" value="SpoU_methylase"/>
    <property type="match status" value="1"/>
</dbReference>
<keyword evidence="4 5" id="KW-0949">S-adenosyl-L-methionine</keyword>
<dbReference type="NCBIfam" id="TIGR00050">
    <property type="entry name" value="rRNA_methyl_1"/>
    <property type="match status" value="1"/>
</dbReference>
<dbReference type="GO" id="GO:0160206">
    <property type="term" value="F:tRNA (cytidine(32)/uridine(32)-2'-O)-methyltransferase activity"/>
    <property type="evidence" value="ECO:0007669"/>
    <property type="project" value="UniProtKB-EC"/>
</dbReference>
<evidence type="ECO:0000256" key="4">
    <source>
        <dbReference type="ARBA" id="ARBA00022691"/>
    </source>
</evidence>
<dbReference type="SUPFAM" id="SSF75217">
    <property type="entry name" value="alpha/beta knot"/>
    <property type="match status" value="1"/>
</dbReference>
<dbReference type="InterPro" id="IPR001537">
    <property type="entry name" value="SpoU_MeTrfase"/>
</dbReference>
<proteinExistence type="inferred from homology"/>
<evidence type="ECO:0000256" key="2">
    <source>
        <dbReference type="ARBA" id="ARBA00022603"/>
    </source>
</evidence>
<organism evidence="7 8">
    <name type="scientific">Allomeiothermus silvanus (strain ATCC 700542 / DSM 9946 / NBRC 106475 / NCIMB 13440 / VI-R2)</name>
    <name type="common">Thermus silvanus</name>
    <dbReference type="NCBI Taxonomy" id="526227"/>
    <lineage>
        <taxon>Bacteria</taxon>
        <taxon>Thermotogati</taxon>
        <taxon>Deinococcota</taxon>
        <taxon>Deinococci</taxon>
        <taxon>Thermales</taxon>
        <taxon>Thermaceae</taxon>
        <taxon>Allomeiothermus</taxon>
    </lineage>
</organism>
<dbReference type="InterPro" id="IPR004384">
    <property type="entry name" value="RNA_MeTrfase_TrmJ/LasT"/>
</dbReference>
<dbReference type="Gene3D" id="3.40.1280.10">
    <property type="match status" value="1"/>
</dbReference>
<dbReference type="PIRSF" id="PIRSF004808">
    <property type="entry name" value="LasT"/>
    <property type="match status" value="1"/>
</dbReference>
<dbReference type="eggNOG" id="COG0565">
    <property type="taxonomic scope" value="Bacteria"/>
</dbReference>
<dbReference type="RefSeq" id="WP_013159089.1">
    <property type="nucleotide sequence ID" value="NC_014212.1"/>
</dbReference>
<evidence type="ECO:0000313" key="7">
    <source>
        <dbReference type="EMBL" id="ADH64552.1"/>
    </source>
</evidence>
<evidence type="ECO:0000313" key="8">
    <source>
        <dbReference type="Proteomes" id="UP000001916"/>
    </source>
</evidence>
<dbReference type="Proteomes" id="UP000001916">
    <property type="component" value="Chromosome"/>
</dbReference>
<evidence type="ECO:0000259" key="6">
    <source>
        <dbReference type="Pfam" id="PF00588"/>
    </source>
</evidence>
<keyword evidence="5" id="KW-0963">Cytoplasm</keyword>
<gene>
    <name evidence="5" type="primary">trmJ</name>
    <name evidence="7" type="ordered locus">Mesil_2705</name>
</gene>
<dbReference type="PANTHER" id="PTHR42786:SF2">
    <property type="entry name" value="TRNA (CYTIDINE_URIDINE-2'-O-)-METHYLTRANSFERASE TRMJ"/>
    <property type="match status" value="1"/>
</dbReference>
<dbReference type="Gene3D" id="1.10.8.590">
    <property type="match status" value="1"/>
</dbReference>
<dbReference type="GO" id="GO:0106339">
    <property type="term" value="F:tRNA (cytidine(32)-2'-O)-methyltransferase activity"/>
    <property type="evidence" value="ECO:0007669"/>
    <property type="project" value="RHEA"/>
</dbReference>
<protein>
    <recommendedName>
        <fullName evidence="5">tRNA (cytidine/uridine-2'-O-)-methyltransferase TrmJ</fullName>
        <ecNumber evidence="5">2.1.1.200</ecNumber>
    </recommendedName>
    <alternativeName>
        <fullName evidence="5">tRNA (cytidine(32)/uridine(32)-2'-O)-methyltransferase</fullName>
    </alternativeName>
    <alternativeName>
        <fullName evidence="5">tRNA Cm32/Um32 methyltransferase</fullName>
    </alternativeName>
</protein>
<dbReference type="PANTHER" id="PTHR42786">
    <property type="entry name" value="TRNA/RRNA METHYLTRANSFERASE"/>
    <property type="match status" value="1"/>
</dbReference>
<evidence type="ECO:0000256" key="5">
    <source>
        <dbReference type="RuleBase" id="RU362024"/>
    </source>
</evidence>
<feature type="domain" description="tRNA/rRNA methyltransferase SpoU type" evidence="6">
    <location>
        <begin position="9"/>
        <end position="167"/>
    </location>
</feature>
<keyword evidence="8" id="KW-1185">Reference proteome</keyword>
<dbReference type="GO" id="GO:0003723">
    <property type="term" value="F:RNA binding"/>
    <property type="evidence" value="ECO:0007669"/>
    <property type="project" value="InterPro"/>
</dbReference>
<evidence type="ECO:0000256" key="1">
    <source>
        <dbReference type="ARBA" id="ARBA00007228"/>
    </source>
</evidence>